<dbReference type="AlphaFoldDB" id="A0A811T2G5"/>
<dbReference type="SUPFAM" id="SSF82093">
    <property type="entry name" value="Heme chaperone CcmE"/>
    <property type="match status" value="1"/>
</dbReference>
<evidence type="ECO:0000256" key="1">
    <source>
        <dbReference type="ARBA" id="ARBA00004370"/>
    </source>
</evidence>
<dbReference type="InterPro" id="IPR036127">
    <property type="entry name" value="CcmE-like_sf"/>
</dbReference>
<evidence type="ECO:0000313" key="9">
    <source>
        <dbReference type="EMBL" id="CAD6490310.1"/>
    </source>
</evidence>
<dbReference type="PANTHER" id="PTHR34128">
    <property type="entry name" value="CYTOCHROME C-TYPE BIOGENESIS PROTEIN CCME HOMOLOG, MITOCHONDRIAL"/>
    <property type="match status" value="1"/>
</dbReference>
<evidence type="ECO:0000256" key="3">
    <source>
        <dbReference type="ARBA" id="ARBA00022692"/>
    </source>
</evidence>
<dbReference type="GO" id="GO:0046872">
    <property type="term" value="F:metal ion binding"/>
    <property type="evidence" value="ECO:0007669"/>
    <property type="project" value="UniProtKB-KW"/>
</dbReference>
<keyword evidence="5" id="KW-0201">Cytochrome c-type biogenesis</keyword>
<dbReference type="PANTHER" id="PTHR34128:SF2">
    <property type="entry name" value="CYTOCHROME C-TYPE BIOGENESIS PROTEIN CCME HOMOLOG, MITOCHONDRIAL"/>
    <property type="match status" value="1"/>
</dbReference>
<evidence type="ECO:0000313" key="10">
    <source>
        <dbReference type="Proteomes" id="UP000606624"/>
    </source>
</evidence>
<evidence type="ECO:0000256" key="6">
    <source>
        <dbReference type="ARBA" id="ARBA00022989"/>
    </source>
</evidence>
<dbReference type="InterPro" id="IPR004329">
    <property type="entry name" value="CcmE"/>
</dbReference>
<sequence length="137" mass="15096">MPGVKIMNKKQRIILSVVVVVALLAYAGFTSFSSEQLAYYQTVSEVVSGGDIEKPVNINGIIVEDSTIRVQETQTLKFKITDNESMVDVVYHGILPNNYKEGISIVVTGTYHDNVVHASKLTLKCPSKYESIIDAET</sequence>
<dbReference type="InterPro" id="IPR012340">
    <property type="entry name" value="NA-bd_OB-fold"/>
</dbReference>
<protein>
    <submittedName>
        <fullName evidence="9">Cytochrome c-type biogenesis protein CcmE</fullName>
    </submittedName>
</protein>
<reference evidence="9" key="1">
    <citation type="submission" date="2020-10" db="EMBL/GenBank/DDBJ databases">
        <authorList>
            <person name="Hahn C.J."/>
            <person name="Laso-Perez R."/>
            <person name="Vulcano F."/>
            <person name="Vaziourakis K.-M."/>
            <person name="Stokke R."/>
            <person name="Steen I.H."/>
            <person name="Teske A."/>
            <person name="Boetius A."/>
            <person name="Liebeke M."/>
            <person name="Amann R."/>
            <person name="Knittel K."/>
        </authorList>
    </citation>
    <scope>NUCLEOTIDE SEQUENCE</scope>
    <source>
        <strain evidence="9">Gfbio:e3339647-f889-4370-9287-4fb5cb688e4c:AG392E03_GoMArc1</strain>
    </source>
</reference>
<dbReference type="GO" id="GO:0020037">
    <property type="term" value="F:heme binding"/>
    <property type="evidence" value="ECO:0007669"/>
    <property type="project" value="InterPro"/>
</dbReference>
<dbReference type="Proteomes" id="UP000606624">
    <property type="component" value="Unassembled WGS sequence"/>
</dbReference>
<dbReference type="GO" id="GO:0017004">
    <property type="term" value="P:cytochrome complex assembly"/>
    <property type="evidence" value="ECO:0007669"/>
    <property type="project" value="UniProtKB-KW"/>
</dbReference>
<evidence type="ECO:0000256" key="5">
    <source>
        <dbReference type="ARBA" id="ARBA00022748"/>
    </source>
</evidence>
<keyword evidence="3" id="KW-0812">Transmembrane</keyword>
<keyword evidence="7" id="KW-0408">Iron</keyword>
<evidence type="ECO:0000256" key="7">
    <source>
        <dbReference type="ARBA" id="ARBA00023004"/>
    </source>
</evidence>
<organism evidence="9 10">
    <name type="scientific">Candidatus Argoarchaeum ethanivorans</name>
    <dbReference type="NCBI Taxonomy" id="2608793"/>
    <lineage>
        <taxon>Archaea</taxon>
        <taxon>Methanobacteriati</taxon>
        <taxon>Methanobacteriota</taxon>
        <taxon>Stenosarchaea group</taxon>
        <taxon>Methanomicrobia</taxon>
        <taxon>Methanosarcinales</taxon>
        <taxon>Methanosarcinales incertae sedis</taxon>
        <taxon>GOM Arc I cluster</taxon>
        <taxon>Candidatus Argoarchaeum</taxon>
    </lineage>
</organism>
<proteinExistence type="predicted"/>
<evidence type="ECO:0000256" key="2">
    <source>
        <dbReference type="ARBA" id="ARBA00022617"/>
    </source>
</evidence>
<evidence type="ECO:0000256" key="8">
    <source>
        <dbReference type="ARBA" id="ARBA00023136"/>
    </source>
</evidence>
<keyword evidence="6" id="KW-1133">Transmembrane helix</keyword>
<dbReference type="GO" id="GO:0017003">
    <property type="term" value="P:protein-heme linkage"/>
    <property type="evidence" value="ECO:0007669"/>
    <property type="project" value="InterPro"/>
</dbReference>
<accession>A0A811T2G5</accession>
<keyword evidence="2" id="KW-0349">Heme</keyword>
<comment type="caution">
    <text evidence="9">The sequence shown here is derived from an EMBL/GenBank/DDBJ whole genome shotgun (WGS) entry which is preliminary data.</text>
</comment>
<dbReference type="GO" id="GO:0005886">
    <property type="term" value="C:plasma membrane"/>
    <property type="evidence" value="ECO:0007669"/>
    <property type="project" value="InterPro"/>
</dbReference>
<keyword evidence="8" id="KW-0472">Membrane</keyword>
<evidence type="ECO:0000256" key="4">
    <source>
        <dbReference type="ARBA" id="ARBA00022723"/>
    </source>
</evidence>
<dbReference type="Gene3D" id="2.40.50.140">
    <property type="entry name" value="Nucleic acid-binding proteins"/>
    <property type="match status" value="1"/>
</dbReference>
<keyword evidence="4" id="KW-0479">Metal-binding</keyword>
<name>A0A811T2G5_9EURY</name>
<dbReference type="EMBL" id="CAJHIN010000010">
    <property type="protein sequence ID" value="CAD6490310.1"/>
    <property type="molecule type" value="Genomic_DNA"/>
</dbReference>
<dbReference type="Pfam" id="PF03100">
    <property type="entry name" value="CcmE"/>
    <property type="match status" value="1"/>
</dbReference>
<comment type="subcellular location">
    <subcellularLocation>
        <location evidence="1">Membrane</location>
    </subcellularLocation>
</comment>
<gene>
    <name evidence="9" type="primary">ccmE</name>
    <name evidence="9" type="ORF">KFBDDELM_00191</name>
</gene>